<dbReference type="InterPro" id="IPR050325">
    <property type="entry name" value="Prot/Nucl_acid_deglycase"/>
</dbReference>
<name>A0ABY8I4K1_9BURK</name>
<comment type="similarity">
    <text evidence="3">Belongs to the peptidase C56 family. HSP31-like subfamily.</text>
</comment>
<keyword evidence="1" id="KW-0346">Stress response</keyword>
<dbReference type="CDD" id="cd03141">
    <property type="entry name" value="GATase1_Hsp31_like"/>
    <property type="match status" value="1"/>
</dbReference>
<dbReference type="PANTHER" id="PTHR48094:SF11">
    <property type="entry name" value="GLUTATHIONE-INDEPENDENT GLYOXALASE HSP31-RELATED"/>
    <property type="match status" value="1"/>
</dbReference>
<evidence type="ECO:0000259" key="5">
    <source>
        <dbReference type="Pfam" id="PF01965"/>
    </source>
</evidence>
<dbReference type="InterPro" id="IPR029062">
    <property type="entry name" value="Class_I_gatase-like"/>
</dbReference>
<dbReference type="InterPro" id="IPR039437">
    <property type="entry name" value="FrzH/put_lumazine-bd"/>
</dbReference>
<keyword evidence="2" id="KW-0456">Lyase</keyword>
<dbReference type="Pfam" id="PF01965">
    <property type="entry name" value="DJ-1_PfpI"/>
    <property type="match status" value="1"/>
</dbReference>
<evidence type="ECO:0000313" key="7">
    <source>
        <dbReference type="Proteomes" id="UP001219584"/>
    </source>
</evidence>
<dbReference type="Gene3D" id="3.40.50.880">
    <property type="match status" value="1"/>
</dbReference>
<evidence type="ECO:0000256" key="1">
    <source>
        <dbReference type="ARBA" id="ARBA00023016"/>
    </source>
</evidence>
<protein>
    <submittedName>
        <fullName evidence="6">Nuclear transport factor 2 family protein</fullName>
    </submittedName>
</protein>
<gene>
    <name evidence="6" type="ORF">P9875_00960</name>
</gene>
<evidence type="ECO:0000256" key="4">
    <source>
        <dbReference type="SAM" id="SignalP"/>
    </source>
</evidence>
<dbReference type="RefSeq" id="WP_278317352.1">
    <property type="nucleotide sequence ID" value="NZ_CP121464.1"/>
</dbReference>
<evidence type="ECO:0000313" key="6">
    <source>
        <dbReference type="EMBL" id="WFR79770.1"/>
    </source>
</evidence>
<feature type="domain" description="DJ-1/PfpI" evidence="5">
    <location>
        <begin position="179"/>
        <end position="369"/>
    </location>
</feature>
<feature type="signal peptide" evidence="4">
    <location>
        <begin position="1"/>
        <end position="23"/>
    </location>
</feature>
<keyword evidence="7" id="KW-1185">Reference proteome</keyword>
<dbReference type="SUPFAM" id="SSF52317">
    <property type="entry name" value="Class I glutamine amidotransferase-like"/>
    <property type="match status" value="1"/>
</dbReference>
<evidence type="ECO:0000256" key="2">
    <source>
        <dbReference type="ARBA" id="ARBA00023239"/>
    </source>
</evidence>
<sequence>MIQFLLRTILACCLLSITAVGTAATADQDEHAIRETVRLYLHGTSFNVQEEINQAFHANSRLYLDGKDNTEWQLSGPEYAKLFSEEKKGQFNGRHGRLLKVEVSGKVATAKAEIHIPQQGVRYVDVFLLKKIAGNWKIVSKSADREPAAPRQARKVLLVVSNVHEYPGTKINAGNNFPELAYTYDVFRKAGYTVDFVSPEGGAIPLEMIVTSDALLKKYLYDSDFMWALAHTRPVAEVRADEYAGMAFVGGGAAIVGIPDNKPLQDIALRIYEQQGGVIAAICHGTEGIKNLKLSDGTFLIQGKTLTSFPDAYLNKESPVYKAYPFSAEASIKGHGGIFRHGANGQSHVEVDGRLVTGMSWESSVGVAESMIRLLEQ</sequence>
<dbReference type="Pfam" id="PF12893">
    <property type="entry name" value="Lumazine_bd_2"/>
    <property type="match status" value="1"/>
</dbReference>
<dbReference type="PANTHER" id="PTHR48094">
    <property type="entry name" value="PROTEIN/NUCLEIC ACID DEGLYCASE DJ-1-RELATED"/>
    <property type="match status" value="1"/>
</dbReference>
<dbReference type="Gene3D" id="3.10.450.50">
    <property type="match status" value="1"/>
</dbReference>
<accession>A0ABY8I4K1</accession>
<dbReference type="InterPro" id="IPR032710">
    <property type="entry name" value="NTF2-like_dom_sf"/>
</dbReference>
<dbReference type="InterPro" id="IPR002818">
    <property type="entry name" value="DJ-1/PfpI"/>
</dbReference>
<organism evidence="6 7">
    <name type="scientific">Janthinobacterium rivuli</name>
    <dbReference type="NCBI Taxonomy" id="2751478"/>
    <lineage>
        <taxon>Bacteria</taxon>
        <taxon>Pseudomonadati</taxon>
        <taxon>Pseudomonadota</taxon>
        <taxon>Betaproteobacteria</taxon>
        <taxon>Burkholderiales</taxon>
        <taxon>Oxalobacteraceae</taxon>
        <taxon>Janthinobacterium</taxon>
    </lineage>
</organism>
<dbReference type="Proteomes" id="UP001219584">
    <property type="component" value="Chromosome"/>
</dbReference>
<dbReference type="EMBL" id="CP121464">
    <property type="protein sequence ID" value="WFR79770.1"/>
    <property type="molecule type" value="Genomic_DNA"/>
</dbReference>
<proteinExistence type="inferred from homology"/>
<dbReference type="SUPFAM" id="SSF54427">
    <property type="entry name" value="NTF2-like"/>
    <property type="match status" value="1"/>
</dbReference>
<reference evidence="6 7" key="1">
    <citation type="submission" date="2023-04" db="EMBL/GenBank/DDBJ databases">
        <title>Nanopore sequencing of Janthinobacterium from water.</title>
        <authorList>
            <person name="Ciuchcinski K."/>
            <person name="Rokowska A."/>
            <person name="Dziewit L."/>
        </authorList>
    </citation>
    <scope>NUCLEOTIDE SEQUENCE [LARGE SCALE GENOMIC DNA]</scope>
    <source>
        <strain evidence="6 7">DEMB2</strain>
    </source>
</reference>
<evidence type="ECO:0000256" key="3">
    <source>
        <dbReference type="ARBA" id="ARBA00038493"/>
    </source>
</evidence>
<keyword evidence="4" id="KW-0732">Signal</keyword>
<feature type="chain" id="PRO_5046801674" evidence="4">
    <location>
        <begin position="24"/>
        <end position="377"/>
    </location>
</feature>